<gene>
    <name evidence="3" type="ORF">ENJ51_10075</name>
</gene>
<dbReference type="PANTHER" id="PTHR12526">
    <property type="entry name" value="GLYCOSYLTRANSFERASE"/>
    <property type="match status" value="1"/>
</dbReference>
<comment type="caution">
    <text evidence="3">The sequence shown here is derived from an EMBL/GenBank/DDBJ whole genome shotgun (WGS) entry which is preliminary data.</text>
</comment>
<reference evidence="3" key="1">
    <citation type="journal article" date="2020" name="mSystems">
        <title>Genome- and Community-Level Interaction Insights into Carbon Utilization and Element Cycling Functions of Hydrothermarchaeota in Hydrothermal Sediment.</title>
        <authorList>
            <person name="Zhou Z."/>
            <person name="Liu Y."/>
            <person name="Xu W."/>
            <person name="Pan J."/>
            <person name="Luo Z.H."/>
            <person name="Li M."/>
        </authorList>
    </citation>
    <scope>NUCLEOTIDE SEQUENCE [LARGE SCALE GENOMIC DNA]</scope>
    <source>
        <strain evidence="3">HyVt-493</strain>
    </source>
</reference>
<evidence type="ECO:0000313" key="3">
    <source>
        <dbReference type="EMBL" id="HFC93146.1"/>
    </source>
</evidence>
<protein>
    <submittedName>
        <fullName evidence="3">Glycosyltransferase</fullName>
    </submittedName>
</protein>
<evidence type="ECO:0000259" key="2">
    <source>
        <dbReference type="Pfam" id="PF13439"/>
    </source>
</evidence>
<proteinExistence type="predicted"/>
<dbReference type="Pfam" id="PF00534">
    <property type="entry name" value="Glycos_transf_1"/>
    <property type="match status" value="1"/>
</dbReference>
<dbReference type="SUPFAM" id="SSF53756">
    <property type="entry name" value="UDP-Glycosyltransferase/glycogen phosphorylase"/>
    <property type="match status" value="1"/>
</dbReference>
<dbReference type="AlphaFoldDB" id="A0A7V2T4G3"/>
<dbReference type="Proteomes" id="UP000885750">
    <property type="component" value="Unassembled WGS sequence"/>
</dbReference>
<name>A0A7V2T4G3_LEUMU</name>
<dbReference type="GO" id="GO:0016757">
    <property type="term" value="F:glycosyltransferase activity"/>
    <property type="evidence" value="ECO:0007669"/>
    <property type="project" value="InterPro"/>
</dbReference>
<evidence type="ECO:0000259" key="1">
    <source>
        <dbReference type="Pfam" id="PF00534"/>
    </source>
</evidence>
<feature type="domain" description="Glycosyltransferase subfamily 4-like N-terminal" evidence="2">
    <location>
        <begin position="14"/>
        <end position="166"/>
    </location>
</feature>
<dbReference type="EMBL" id="DRMS01000377">
    <property type="protein sequence ID" value="HFC93146.1"/>
    <property type="molecule type" value="Genomic_DNA"/>
</dbReference>
<dbReference type="InterPro" id="IPR001296">
    <property type="entry name" value="Glyco_trans_1"/>
</dbReference>
<dbReference type="CDD" id="cd03811">
    <property type="entry name" value="GT4_GT28_WabH-like"/>
    <property type="match status" value="1"/>
</dbReference>
<dbReference type="InterPro" id="IPR028098">
    <property type="entry name" value="Glyco_trans_4-like_N"/>
</dbReference>
<organism evidence="3">
    <name type="scientific">Leucothrix mucor</name>
    <dbReference type="NCBI Taxonomy" id="45248"/>
    <lineage>
        <taxon>Bacteria</taxon>
        <taxon>Pseudomonadati</taxon>
        <taxon>Pseudomonadota</taxon>
        <taxon>Gammaproteobacteria</taxon>
        <taxon>Thiotrichales</taxon>
        <taxon>Thiotrichaceae</taxon>
        <taxon>Leucothrix</taxon>
    </lineage>
</organism>
<sequence length="350" mass="39557">MKKIALIIADLDLGGGQRVAINLAEAFAKRHQVTLIIFCDDEIHYQPSANLVHLHCPEKQGIPAKVYNVFKRATKLHQHFKQQQYDHIFSFMETANFPVAMASREAVVSVHCNPRKLLSFFEKLLVRLTYHRAKKVIAVSDDVADILREDYGLTRVARIYNPVNLDEIAKQTETPYQHPKPYMVALGRLNEVKRFDLLIEAYANSKAQQHCDLILIGDGEMRPSLEQQITQLDLIDKVHLIGVKMNPYPYLAGAEFLVLSSRTEAFPMVLVEALATKCPVIATDCPTGPREIVKQGKNGLLVENENTNAITDAIDQLYFDQALQNAMRSNALASIQHLSSDEIIKEWLEI</sequence>
<accession>A0A7V2T4G3</accession>
<dbReference type="GO" id="GO:1901135">
    <property type="term" value="P:carbohydrate derivative metabolic process"/>
    <property type="evidence" value="ECO:0007669"/>
    <property type="project" value="UniProtKB-ARBA"/>
</dbReference>
<dbReference type="PANTHER" id="PTHR12526:SF630">
    <property type="entry name" value="GLYCOSYLTRANSFERASE"/>
    <property type="match status" value="1"/>
</dbReference>
<dbReference type="Pfam" id="PF13439">
    <property type="entry name" value="Glyco_transf_4"/>
    <property type="match status" value="1"/>
</dbReference>
<dbReference type="Gene3D" id="3.40.50.2000">
    <property type="entry name" value="Glycogen Phosphorylase B"/>
    <property type="match status" value="2"/>
</dbReference>
<feature type="domain" description="Glycosyl transferase family 1" evidence="1">
    <location>
        <begin position="177"/>
        <end position="331"/>
    </location>
</feature>